<keyword evidence="1" id="KW-0732">Signal</keyword>
<dbReference type="EMBL" id="JBHTMA010000013">
    <property type="protein sequence ID" value="MFD1226230.1"/>
    <property type="molecule type" value="Genomic_DNA"/>
</dbReference>
<gene>
    <name evidence="2" type="ORF">ACFQ35_03470</name>
</gene>
<comment type="caution">
    <text evidence="2">The sequence shown here is derived from an EMBL/GenBank/DDBJ whole genome shotgun (WGS) entry which is preliminary data.</text>
</comment>
<accession>A0ABW3V367</accession>
<proteinExistence type="predicted"/>
<reference evidence="3" key="1">
    <citation type="journal article" date="2019" name="Int. J. Syst. Evol. Microbiol.">
        <title>The Global Catalogue of Microorganisms (GCM) 10K type strain sequencing project: providing services to taxonomists for standard genome sequencing and annotation.</title>
        <authorList>
            <consortium name="The Broad Institute Genomics Platform"/>
            <consortium name="The Broad Institute Genome Sequencing Center for Infectious Disease"/>
            <person name="Wu L."/>
            <person name="Ma J."/>
        </authorList>
    </citation>
    <scope>NUCLEOTIDE SEQUENCE [LARGE SCALE GENOMIC DNA]</scope>
    <source>
        <strain evidence="3">CCUG 49584</strain>
    </source>
</reference>
<evidence type="ECO:0000313" key="2">
    <source>
        <dbReference type="EMBL" id="MFD1226230.1"/>
    </source>
</evidence>
<organism evidence="2 3">
    <name type="scientific">Pseudochrobactrum kiredjianiae</name>
    <dbReference type="NCBI Taxonomy" id="386305"/>
    <lineage>
        <taxon>Bacteria</taxon>
        <taxon>Pseudomonadati</taxon>
        <taxon>Pseudomonadota</taxon>
        <taxon>Alphaproteobacteria</taxon>
        <taxon>Hyphomicrobiales</taxon>
        <taxon>Brucellaceae</taxon>
        <taxon>Pseudochrobactrum</taxon>
    </lineage>
</organism>
<protein>
    <submittedName>
        <fullName evidence="2">Thermonuclease family protein</fullName>
    </submittedName>
</protein>
<dbReference type="InterPro" id="IPR035437">
    <property type="entry name" value="SNase_OB-fold_sf"/>
</dbReference>
<keyword evidence="3" id="KW-1185">Reference proteome</keyword>
<evidence type="ECO:0000256" key="1">
    <source>
        <dbReference type="SAM" id="SignalP"/>
    </source>
</evidence>
<dbReference type="Gene3D" id="2.40.50.90">
    <property type="match status" value="1"/>
</dbReference>
<dbReference type="SUPFAM" id="SSF50199">
    <property type="entry name" value="Staphylococcal nuclease"/>
    <property type="match status" value="1"/>
</dbReference>
<sequence length="138" mass="14285">MSGRLLVLAAAATLGYAAPAHADPCEGTLPTRAGVQFSGIVRYVGDGDGLCVGRTADPNEWIEVRLADFNAPELHTPGGPAAKAALERLALQREVICASEHGHGGRVRSFDRVIARCRISGASLGDLLRQAGVAEGGN</sequence>
<evidence type="ECO:0000313" key="3">
    <source>
        <dbReference type="Proteomes" id="UP001597263"/>
    </source>
</evidence>
<dbReference type="Proteomes" id="UP001597263">
    <property type="component" value="Unassembled WGS sequence"/>
</dbReference>
<feature type="chain" id="PRO_5045104014" evidence="1">
    <location>
        <begin position="23"/>
        <end position="138"/>
    </location>
</feature>
<feature type="signal peptide" evidence="1">
    <location>
        <begin position="1"/>
        <end position="22"/>
    </location>
</feature>
<dbReference type="RefSeq" id="WP_092160923.1">
    <property type="nucleotide sequence ID" value="NZ_JAUCBM010000021.1"/>
</dbReference>
<name>A0ABW3V367_9HYPH</name>